<dbReference type="Proteomes" id="UP000183760">
    <property type="component" value="Unassembled WGS sequence"/>
</dbReference>
<reference evidence="2 3" key="1">
    <citation type="submission" date="2016-10" db="EMBL/GenBank/DDBJ databases">
        <authorList>
            <person name="Varghese N."/>
            <person name="Submissions S."/>
        </authorList>
    </citation>
    <scope>NUCLEOTIDE SEQUENCE [LARGE SCALE GENOMIC DNA]</scope>
    <source>
        <strain evidence="2 3">DSM 16525</strain>
    </source>
</reference>
<comment type="caution">
    <text evidence="2">The sequence shown here is derived from an EMBL/GenBank/DDBJ whole genome shotgun (WGS) entry which is preliminary data.</text>
</comment>
<feature type="chain" id="PRO_5047074885" description="Lipoprotein" evidence="1">
    <location>
        <begin position="33"/>
        <end position="392"/>
    </location>
</feature>
<keyword evidence="3" id="KW-1185">Reference proteome</keyword>
<sequence>MDERASVGTSARRALRLLACLPCLLFSPGVRAEPSPLARELASRCRAWASDARAPWALAHGMALDGREFRAADGRRAAEVVVADFLRLAPAREQTASSRVDVYFEPFTSDGIPVEPHPALQVKTLLASGLPLSQRFKTAWGEVTLRDLAEDVKRDFRGEQVESGESAWMLEALSLSSRPGDSFRDSTGQRVRVDEVMIRALAALETANAELAEGMKAKRPEVPKRGQGIYAHPCGGLHYFQAVAGWARHASVRTAWRQRLAAQVDVLLYRLDSETRQYESAWASAPAERERVLAQMLKFQGHLLETLGRLREDTGWRPTPAQQQTVERARRYLENTVRRMDQTGLLAAPASVAGRDKQLALDLVGDTCHAARGESLWSTRELTRPVAPSPPR</sequence>
<accession>A0ABY1CQK9</accession>
<dbReference type="RefSeq" id="WP_074957454.1">
    <property type="nucleotide sequence ID" value="NZ_BJXR01000034.1"/>
</dbReference>
<proteinExistence type="predicted"/>
<name>A0ABY1CQK9_MYXFU</name>
<feature type="signal peptide" evidence="1">
    <location>
        <begin position="1"/>
        <end position="32"/>
    </location>
</feature>
<organism evidence="2 3">
    <name type="scientific">Myxococcus fulvus</name>
    <dbReference type="NCBI Taxonomy" id="33"/>
    <lineage>
        <taxon>Bacteria</taxon>
        <taxon>Pseudomonadati</taxon>
        <taxon>Myxococcota</taxon>
        <taxon>Myxococcia</taxon>
        <taxon>Myxococcales</taxon>
        <taxon>Cystobacterineae</taxon>
        <taxon>Myxococcaceae</taxon>
        <taxon>Myxococcus</taxon>
    </lineage>
</organism>
<evidence type="ECO:0000313" key="2">
    <source>
        <dbReference type="EMBL" id="SEU32352.1"/>
    </source>
</evidence>
<evidence type="ECO:0000256" key="1">
    <source>
        <dbReference type="SAM" id="SignalP"/>
    </source>
</evidence>
<keyword evidence="1" id="KW-0732">Signal</keyword>
<gene>
    <name evidence="2" type="ORF">SAMN05443572_109113</name>
</gene>
<evidence type="ECO:0008006" key="4">
    <source>
        <dbReference type="Google" id="ProtNLM"/>
    </source>
</evidence>
<protein>
    <recommendedName>
        <fullName evidence="4">Lipoprotein</fullName>
    </recommendedName>
</protein>
<evidence type="ECO:0000313" key="3">
    <source>
        <dbReference type="Proteomes" id="UP000183760"/>
    </source>
</evidence>
<dbReference type="EMBL" id="FOIB01000009">
    <property type="protein sequence ID" value="SEU32352.1"/>
    <property type="molecule type" value="Genomic_DNA"/>
</dbReference>